<keyword evidence="1" id="KW-1133">Transmembrane helix</keyword>
<feature type="transmembrane region" description="Helical" evidence="1">
    <location>
        <begin position="60"/>
        <end position="80"/>
    </location>
</feature>
<dbReference type="Proteomes" id="UP000184391">
    <property type="component" value="Unassembled WGS sequence"/>
</dbReference>
<evidence type="ECO:0000313" key="2">
    <source>
        <dbReference type="EMBL" id="SHN62032.1"/>
    </source>
</evidence>
<evidence type="ECO:0000256" key="1">
    <source>
        <dbReference type="SAM" id="Phobius"/>
    </source>
</evidence>
<name>A0A1M7SU92_9SPHN</name>
<sequence length="84" mass="9342">MIFVLGVGNFALNRAVFESGHPLLARLPHRSRVLGHRAALVTEFAVLFFALLLAEKGWPGFVWAYGAYTGFNTLAAWLILNRKV</sequence>
<dbReference type="STRING" id="198312.SAMN02745193_02364"/>
<accession>A0A1M7SU92</accession>
<evidence type="ECO:0000313" key="3">
    <source>
        <dbReference type="Proteomes" id="UP000184391"/>
    </source>
</evidence>
<feature type="transmembrane region" description="Helical" evidence="1">
    <location>
        <begin position="34"/>
        <end position="54"/>
    </location>
</feature>
<keyword evidence="3" id="KW-1185">Reference proteome</keyword>
<protein>
    <submittedName>
        <fullName evidence="2">Uncharacterized protein</fullName>
    </submittedName>
</protein>
<keyword evidence="1" id="KW-0472">Membrane</keyword>
<dbReference type="AlphaFoldDB" id="A0A1M7SU92"/>
<keyword evidence="1" id="KW-0812">Transmembrane</keyword>
<reference evidence="3" key="1">
    <citation type="submission" date="2016-12" db="EMBL/GenBank/DDBJ databases">
        <authorList>
            <person name="Varghese N."/>
            <person name="Submissions S."/>
        </authorList>
    </citation>
    <scope>NUCLEOTIDE SEQUENCE [LARGE SCALE GENOMIC DNA]</scope>
    <source>
        <strain evidence="3">DSM 11032</strain>
    </source>
</reference>
<proteinExistence type="predicted"/>
<organism evidence="2 3">
    <name type="scientific">Erythrobacter sanguineus</name>
    <dbReference type="NCBI Taxonomy" id="198312"/>
    <lineage>
        <taxon>Bacteria</taxon>
        <taxon>Pseudomonadati</taxon>
        <taxon>Pseudomonadota</taxon>
        <taxon>Alphaproteobacteria</taxon>
        <taxon>Sphingomonadales</taxon>
        <taxon>Erythrobacteraceae</taxon>
        <taxon>Erythrobacter/Porphyrobacter group</taxon>
        <taxon>Erythrobacter</taxon>
    </lineage>
</organism>
<gene>
    <name evidence="2" type="ORF">SAMN02745193_02364</name>
</gene>
<dbReference type="EMBL" id="FRDF01000014">
    <property type="protein sequence ID" value="SHN62032.1"/>
    <property type="molecule type" value="Genomic_DNA"/>
</dbReference>